<keyword evidence="2" id="KW-0224">Dipeptidase</keyword>
<gene>
    <name evidence="2" type="ORF">J2X04_001872</name>
</gene>
<dbReference type="PANTHER" id="PTHR10443:SF12">
    <property type="entry name" value="DIPEPTIDASE"/>
    <property type="match status" value="1"/>
</dbReference>
<accession>A0ABU1VQ94</accession>
<evidence type="ECO:0000313" key="2">
    <source>
        <dbReference type="EMBL" id="MDR7099525.1"/>
    </source>
</evidence>
<dbReference type="Pfam" id="PF01244">
    <property type="entry name" value="Peptidase_M19"/>
    <property type="match status" value="1"/>
</dbReference>
<dbReference type="SUPFAM" id="SSF51556">
    <property type="entry name" value="Metallo-dependent hydrolases"/>
    <property type="match status" value="1"/>
</dbReference>
<proteinExistence type="predicted"/>
<feature type="chain" id="PRO_5045371155" evidence="1">
    <location>
        <begin position="22"/>
        <end position="396"/>
    </location>
</feature>
<dbReference type="Gene3D" id="3.20.20.140">
    <property type="entry name" value="Metal-dependent hydrolases"/>
    <property type="match status" value="1"/>
</dbReference>
<evidence type="ECO:0000256" key="1">
    <source>
        <dbReference type="SAM" id="SignalP"/>
    </source>
</evidence>
<dbReference type="PROSITE" id="PS51365">
    <property type="entry name" value="RENAL_DIPEPTIDASE_2"/>
    <property type="match status" value="1"/>
</dbReference>
<organism evidence="2 3">
    <name type="scientific">Agrilutibacter niabensis</name>
    <dbReference type="NCBI Taxonomy" id="380628"/>
    <lineage>
        <taxon>Bacteria</taxon>
        <taxon>Pseudomonadati</taxon>
        <taxon>Pseudomonadota</taxon>
        <taxon>Gammaproteobacteria</taxon>
        <taxon>Lysobacterales</taxon>
        <taxon>Lysobacteraceae</taxon>
        <taxon>Agrilutibacter</taxon>
    </lineage>
</organism>
<dbReference type="CDD" id="cd01301">
    <property type="entry name" value="rDP_like"/>
    <property type="match status" value="1"/>
</dbReference>
<dbReference type="EC" id="3.4.13.19" evidence="2"/>
<feature type="signal peptide" evidence="1">
    <location>
        <begin position="1"/>
        <end position="21"/>
    </location>
</feature>
<keyword evidence="2" id="KW-0645">Protease</keyword>
<evidence type="ECO:0000313" key="3">
    <source>
        <dbReference type="Proteomes" id="UP001267878"/>
    </source>
</evidence>
<reference evidence="2 3" key="1">
    <citation type="submission" date="2023-07" db="EMBL/GenBank/DDBJ databases">
        <title>Sorghum-associated microbial communities from plants grown in Nebraska, USA.</title>
        <authorList>
            <person name="Schachtman D."/>
        </authorList>
    </citation>
    <scope>NUCLEOTIDE SEQUENCE [LARGE SCALE GENOMIC DNA]</scope>
    <source>
        <strain evidence="2 3">BE187</strain>
    </source>
</reference>
<comment type="caution">
    <text evidence="2">The sequence shown here is derived from an EMBL/GenBank/DDBJ whole genome shotgun (WGS) entry which is preliminary data.</text>
</comment>
<protein>
    <submittedName>
        <fullName evidence="2">Membrane dipeptidase</fullName>
        <ecNumber evidence="2">3.4.13.19</ecNumber>
    </submittedName>
</protein>
<dbReference type="Proteomes" id="UP001267878">
    <property type="component" value="Unassembled WGS sequence"/>
</dbReference>
<dbReference type="InterPro" id="IPR008257">
    <property type="entry name" value="Pept_M19"/>
</dbReference>
<dbReference type="InterPro" id="IPR032466">
    <property type="entry name" value="Metal_Hydrolase"/>
</dbReference>
<dbReference type="GO" id="GO:0016805">
    <property type="term" value="F:dipeptidase activity"/>
    <property type="evidence" value="ECO:0007669"/>
    <property type="project" value="UniProtKB-KW"/>
</dbReference>
<keyword evidence="3" id="KW-1185">Reference proteome</keyword>
<keyword evidence="1" id="KW-0732">Signal</keyword>
<keyword evidence="2" id="KW-0378">Hydrolase</keyword>
<name>A0ABU1VQ94_9GAMM</name>
<dbReference type="PANTHER" id="PTHR10443">
    <property type="entry name" value="MICROSOMAL DIPEPTIDASE"/>
    <property type="match status" value="1"/>
</dbReference>
<dbReference type="RefSeq" id="WP_310053719.1">
    <property type="nucleotide sequence ID" value="NZ_JAVDVW010000001.1"/>
</dbReference>
<sequence length="396" mass="42439">MNRNTLAVLVSFSLLLSNAQAAPAPEAARRLAQDATIVDTHIDAPEGLVDHWDDLALPTPGKEFDYPRAREGGLDVPFMSIYTSADQDDAGTAWQVANAMIDSVEALAQRHPDKFALLRSPKDLKRLQRGGKVLLAMGMENGAPLVDDIGNVAKFHARGVRYITLAHGRNNRISDSATDTQPRWHGLSPFGQQVVKEMNRVGIMVDVSHLSEDAIRQAVELSSVPVIASHSALRHFTPGFQRNLSDENVKAIAAKGGVVQVPFGSMFVDAPAAKAYADYVSAREAYRQAKLAAAAAGQAFTATEPQFPKVAPGSVAEVLDNIDRIVQLTGGADHAGIGSDFDGVNGALVSELHSVADYPVLVAGLQQRGYKDADIRKILGGNLLRVWSEVERAATP</sequence>
<dbReference type="EMBL" id="JAVDVW010000001">
    <property type="protein sequence ID" value="MDR7099525.1"/>
    <property type="molecule type" value="Genomic_DNA"/>
</dbReference>